<dbReference type="Proteomes" id="UP000637769">
    <property type="component" value="Unassembled WGS sequence"/>
</dbReference>
<dbReference type="InterPro" id="IPR006342">
    <property type="entry name" value="FkbM_mtfrase"/>
</dbReference>
<evidence type="ECO:0000313" key="2">
    <source>
        <dbReference type="EMBL" id="GGC42101.1"/>
    </source>
</evidence>
<comment type="caution">
    <text evidence="2">The sequence shown here is derived from an EMBL/GenBank/DDBJ whole genome shotgun (WGS) entry which is preliminary data.</text>
</comment>
<reference evidence="3" key="1">
    <citation type="journal article" date="2019" name="Int. J. Syst. Evol. Microbiol.">
        <title>The Global Catalogue of Microorganisms (GCM) 10K type strain sequencing project: providing services to taxonomists for standard genome sequencing and annotation.</title>
        <authorList>
            <consortium name="The Broad Institute Genomics Platform"/>
            <consortium name="The Broad Institute Genome Sequencing Center for Infectious Disease"/>
            <person name="Wu L."/>
            <person name="Ma J."/>
        </authorList>
    </citation>
    <scope>NUCLEOTIDE SEQUENCE [LARGE SCALE GENOMIC DNA]</scope>
    <source>
        <strain evidence="3">CCM 7132</strain>
    </source>
</reference>
<dbReference type="InterPro" id="IPR029063">
    <property type="entry name" value="SAM-dependent_MTases_sf"/>
</dbReference>
<accession>A0ABQ1MKL3</accession>
<gene>
    <name evidence="2" type="ORF">GCM10007207_29250</name>
</gene>
<proteinExistence type="predicted"/>
<keyword evidence="3" id="KW-1185">Reference proteome</keyword>
<feature type="domain" description="Methyltransferase FkbM" evidence="1">
    <location>
        <begin position="64"/>
        <end position="228"/>
    </location>
</feature>
<evidence type="ECO:0000259" key="1">
    <source>
        <dbReference type="Pfam" id="PF05050"/>
    </source>
</evidence>
<dbReference type="NCBIfam" id="TIGR01444">
    <property type="entry name" value="fkbM_fam"/>
    <property type="match status" value="1"/>
</dbReference>
<dbReference type="EMBL" id="BMCH01000012">
    <property type="protein sequence ID" value="GGC42101.1"/>
    <property type="molecule type" value="Genomic_DNA"/>
</dbReference>
<dbReference type="RefSeq" id="WP_188427576.1">
    <property type="nucleotide sequence ID" value="NZ_BMCH01000012.1"/>
</dbReference>
<evidence type="ECO:0000313" key="3">
    <source>
        <dbReference type="Proteomes" id="UP000637769"/>
    </source>
</evidence>
<dbReference type="PANTHER" id="PTHR34009">
    <property type="entry name" value="PROTEIN STAR"/>
    <property type="match status" value="1"/>
</dbReference>
<dbReference type="PANTHER" id="PTHR34009:SF2">
    <property type="entry name" value="PROTEIN STAR"/>
    <property type="match status" value="1"/>
</dbReference>
<dbReference type="InterPro" id="IPR053202">
    <property type="entry name" value="EGF_Rcpt_Signaling_Reg"/>
</dbReference>
<organism evidence="2 3">
    <name type="scientific">Asaia siamensis</name>
    <dbReference type="NCBI Taxonomy" id="110479"/>
    <lineage>
        <taxon>Bacteria</taxon>
        <taxon>Pseudomonadati</taxon>
        <taxon>Pseudomonadota</taxon>
        <taxon>Alphaproteobacteria</taxon>
        <taxon>Acetobacterales</taxon>
        <taxon>Acetobacteraceae</taxon>
        <taxon>Asaia</taxon>
    </lineage>
</organism>
<dbReference type="Pfam" id="PF05050">
    <property type="entry name" value="Methyltransf_21"/>
    <property type="match status" value="1"/>
</dbReference>
<protein>
    <recommendedName>
        <fullName evidence="1">Methyltransferase FkbM domain-containing protein</fullName>
    </recommendedName>
</protein>
<dbReference type="Gene3D" id="3.40.50.150">
    <property type="entry name" value="Vaccinia Virus protein VP39"/>
    <property type="match status" value="1"/>
</dbReference>
<sequence>MDIKNQFVSDENAKNSVQSSSLDGISVFLPETYSQDGEDLIVASLLRAQMQREKREMSDVIYVEIGANHPISTSNTYLLYKKYGARGVLVEADPRLISDLQKVRPRDAIVQCAISDSDREEVVFYVGQTSELSSMNAAHIHSFGDFSGYGGISHEIRVPNIHVNRLMKEVGNIDFLSIDCEGLDYDIIKSIDFESYKPYIIQCEPSEHFSEGNTRKIINYMESRSYKLQAQTGINLVFTRVAI</sequence>
<name>A0ABQ1MKL3_9PROT</name>
<dbReference type="SUPFAM" id="SSF53335">
    <property type="entry name" value="S-adenosyl-L-methionine-dependent methyltransferases"/>
    <property type="match status" value="1"/>
</dbReference>